<evidence type="ECO:0000313" key="3">
    <source>
        <dbReference type="Proteomes" id="UP000279601"/>
    </source>
</evidence>
<keyword evidence="1" id="KW-0812">Transmembrane</keyword>
<proteinExistence type="predicted"/>
<dbReference type="KEGG" id="vg:65109224"/>
<sequence length="68" mass="7812">MEIIGVILVYLAIGTVSTGFFKLVEDWFIDIDGDTAALIIMTWPIVWVIFIFKVATWPLFWICAIIFD</sequence>
<keyword evidence="1" id="KW-1133">Transmembrane helix</keyword>
<dbReference type="RefSeq" id="YP_010091692.1">
    <property type="nucleotide sequence ID" value="NC_055726.1"/>
</dbReference>
<dbReference type="Proteomes" id="UP000279601">
    <property type="component" value="Segment"/>
</dbReference>
<accession>A0A1D3RKG4</accession>
<reference evidence="3" key="1">
    <citation type="submission" date="2016-09" db="EMBL/GenBank/DDBJ databases">
        <authorList>
            <person name="Kajsik M."/>
        </authorList>
    </citation>
    <scope>NUCLEOTIDE SEQUENCE [LARGE SCALE GENOMIC DNA]</scope>
</reference>
<keyword evidence="1" id="KW-0472">Membrane</keyword>
<evidence type="ECO:0000313" key="2">
    <source>
        <dbReference type="EMBL" id="SCN45770.1"/>
    </source>
</evidence>
<dbReference type="GeneID" id="65109224"/>
<evidence type="ECO:0000256" key="1">
    <source>
        <dbReference type="SAM" id="Phobius"/>
    </source>
</evidence>
<organism evidence="2 3">
    <name type="scientific">Cronobacter phage Pet-CM3-4</name>
    <dbReference type="NCBI Taxonomy" id="1892569"/>
    <lineage>
        <taxon>Viruses</taxon>
        <taxon>Duplodnaviria</taxon>
        <taxon>Heunggongvirae</taxon>
        <taxon>Uroviricota</taxon>
        <taxon>Caudoviricetes</taxon>
        <taxon>Pantevenvirales</taxon>
        <taxon>Straboviridae</taxon>
        <taxon>Tevenvirinae</taxon>
        <taxon>Karamvirus</taxon>
        <taxon>Karamvirus petcm34</taxon>
    </lineage>
</organism>
<feature type="transmembrane region" description="Helical" evidence="1">
    <location>
        <begin position="7"/>
        <end position="24"/>
    </location>
</feature>
<name>A0A1D3RKG4_9CAUD</name>
<keyword evidence="3" id="KW-1185">Reference proteome</keyword>
<dbReference type="EMBL" id="LT614807">
    <property type="protein sequence ID" value="SCN45770.1"/>
    <property type="molecule type" value="Genomic_DNA"/>
</dbReference>
<feature type="transmembrane region" description="Helical" evidence="1">
    <location>
        <begin position="44"/>
        <end position="67"/>
    </location>
</feature>
<protein>
    <submittedName>
        <fullName evidence="2">Uncharacterized protein</fullName>
    </submittedName>
</protein>